<proteinExistence type="inferred from homology"/>
<gene>
    <name evidence="2" type="ORF">FD20_GL002383</name>
</gene>
<dbReference type="STRING" id="1423812.FD20_GL002383"/>
<dbReference type="SUPFAM" id="SSF53067">
    <property type="entry name" value="Actin-like ATPase domain"/>
    <property type="match status" value="1"/>
</dbReference>
<dbReference type="PANTHER" id="PTHR18964:SF149">
    <property type="entry name" value="BIFUNCTIONAL UDP-N-ACETYLGLUCOSAMINE 2-EPIMERASE_N-ACETYLMANNOSAMINE KINASE"/>
    <property type="match status" value="1"/>
</dbReference>
<dbReference type="AlphaFoldDB" id="A0A0R1QA85"/>
<dbReference type="PATRIC" id="fig|1423812.3.peg.2535"/>
<dbReference type="Pfam" id="PF00480">
    <property type="entry name" value="ROK"/>
    <property type="match status" value="1"/>
</dbReference>
<keyword evidence="2" id="KW-0418">Kinase</keyword>
<name>A0A0R1QA85_9LACO</name>
<dbReference type="GO" id="GO:0016301">
    <property type="term" value="F:kinase activity"/>
    <property type="evidence" value="ECO:0007669"/>
    <property type="project" value="UniProtKB-KW"/>
</dbReference>
<accession>A0A0R1QA85</accession>
<dbReference type="Proteomes" id="UP000051155">
    <property type="component" value="Unassembled WGS sequence"/>
</dbReference>
<protein>
    <submittedName>
        <fullName evidence="2">Transcriptional regulator sugar kinase</fullName>
    </submittedName>
</protein>
<evidence type="ECO:0000256" key="1">
    <source>
        <dbReference type="ARBA" id="ARBA00006479"/>
    </source>
</evidence>
<evidence type="ECO:0000313" key="2">
    <source>
        <dbReference type="EMBL" id="KRL37848.1"/>
    </source>
</evidence>
<reference evidence="2 3" key="1">
    <citation type="journal article" date="2015" name="Genome Announc.">
        <title>Expanding the biotechnology potential of lactobacilli through comparative genomics of 213 strains and associated genera.</title>
        <authorList>
            <person name="Sun Z."/>
            <person name="Harris H.M."/>
            <person name="McCann A."/>
            <person name="Guo C."/>
            <person name="Argimon S."/>
            <person name="Zhang W."/>
            <person name="Yang X."/>
            <person name="Jeffery I.B."/>
            <person name="Cooney J.C."/>
            <person name="Kagawa T.F."/>
            <person name="Liu W."/>
            <person name="Song Y."/>
            <person name="Salvetti E."/>
            <person name="Wrobel A."/>
            <person name="Rasinkangas P."/>
            <person name="Parkhill J."/>
            <person name="Rea M.C."/>
            <person name="O'Sullivan O."/>
            <person name="Ritari J."/>
            <person name="Douillard F.P."/>
            <person name="Paul Ross R."/>
            <person name="Yang R."/>
            <person name="Briner A.E."/>
            <person name="Felis G.E."/>
            <person name="de Vos W.M."/>
            <person name="Barrangou R."/>
            <person name="Klaenhammer T.R."/>
            <person name="Caufield P.W."/>
            <person name="Cui Y."/>
            <person name="Zhang H."/>
            <person name="O'Toole P.W."/>
        </authorList>
    </citation>
    <scope>NUCLEOTIDE SEQUENCE [LARGE SCALE GENOMIC DNA]</scope>
    <source>
        <strain evidence="2 3">DSM 19971</strain>
    </source>
</reference>
<keyword evidence="3" id="KW-1185">Reference proteome</keyword>
<dbReference type="EMBL" id="AZEG01000008">
    <property type="protein sequence ID" value="KRL37848.1"/>
    <property type="molecule type" value="Genomic_DNA"/>
</dbReference>
<comment type="similarity">
    <text evidence="1">Belongs to the ROK (NagC/XylR) family.</text>
</comment>
<keyword evidence="2" id="KW-0808">Transferase</keyword>
<dbReference type="OrthoDB" id="9796533at2"/>
<dbReference type="InterPro" id="IPR000600">
    <property type="entry name" value="ROK"/>
</dbReference>
<sequence>MNGRLKTTERGFKTLLENNNKNGFLAIDFGGTKVIVALLNLKGDWLAREKKIIAHQDSKKIITEALKLCQKLVSEKQCTISGIGISTIGVVNGDYLKLVPTIKNWDQINLRESFELQFPDVPIYIENDVKAAAYGEILNGALKNTKNGLYLNLGTGVAVGLTYGEKVVKGSHGAAGEVGYLLNSVDSNVSFLNGHAPFEEVAGGQGIARQITQITSVEMEAKEFWNKDFPKESELFQLQKHILKLLSFQLSNLCVIWDPEVVAIGGGMEAQFSLFANKLKSALRDNVPFPPKLLPAYYKQDASLNGIAQLLLSKANSSK</sequence>
<evidence type="ECO:0000313" key="3">
    <source>
        <dbReference type="Proteomes" id="UP000051155"/>
    </source>
</evidence>
<dbReference type="PANTHER" id="PTHR18964">
    <property type="entry name" value="ROK (REPRESSOR, ORF, KINASE) FAMILY"/>
    <property type="match status" value="1"/>
</dbReference>
<dbReference type="Gene3D" id="3.30.420.40">
    <property type="match status" value="2"/>
</dbReference>
<comment type="caution">
    <text evidence="2">The sequence shown here is derived from an EMBL/GenBank/DDBJ whole genome shotgun (WGS) entry which is preliminary data.</text>
</comment>
<organism evidence="2 3">
    <name type="scientific">Liquorilactobacillus uvarum DSM 19971</name>
    <dbReference type="NCBI Taxonomy" id="1423812"/>
    <lineage>
        <taxon>Bacteria</taxon>
        <taxon>Bacillati</taxon>
        <taxon>Bacillota</taxon>
        <taxon>Bacilli</taxon>
        <taxon>Lactobacillales</taxon>
        <taxon>Lactobacillaceae</taxon>
        <taxon>Liquorilactobacillus</taxon>
    </lineage>
</organism>
<dbReference type="InterPro" id="IPR043129">
    <property type="entry name" value="ATPase_NBD"/>
</dbReference>